<dbReference type="PANTHER" id="PTHR43386">
    <property type="entry name" value="OLIGOPEPTIDE TRANSPORT SYSTEM PERMEASE PROTEIN APPC"/>
    <property type="match status" value="1"/>
</dbReference>
<keyword evidence="3" id="KW-1003">Cell membrane</keyword>
<organism evidence="8 9">
    <name type="scientific">Nocardioides marmotae</name>
    <dbReference type="NCBI Taxonomy" id="2663857"/>
    <lineage>
        <taxon>Bacteria</taxon>
        <taxon>Bacillati</taxon>
        <taxon>Actinomycetota</taxon>
        <taxon>Actinomycetes</taxon>
        <taxon>Propionibacteriales</taxon>
        <taxon>Nocardioidaceae</taxon>
        <taxon>Nocardioides</taxon>
    </lineage>
</organism>
<dbReference type="GO" id="GO:0055085">
    <property type="term" value="P:transmembrane transport"/>
    <property type="evidence" value="ECO:0007669"/>
    <property type="project" value="InterPro"/>
</dbReference>
<evidence type="ECO:0000256" key="6">
    <source>
        <dbReference type="ARBA" id="ARBA00023136"/>
    </source>
</evidence>
<dbReference type="Gene3D" id="1.10.3720.10">
    <property type="entry name" value="MetI-like"/>
    <property type="match status" value="1"/>
</dbReference>
<evidence type="ECO:0000256" key="4">
    <source>
        <dbReference type="ARBA" id="ARBA00022692"/>
    </source>
</evidence>
<feature type="transmembrane region" description="Helical" evidence="7">
    <location>
        <begin position="98"/>
        <end position="123"/>
    </location>
</feature>
<dbReference type="InterPro" id="IPR035906">
    <property type="entry name" value="MetI-like_sf"/>
</dbReference>
<dbReference type="EMBL" id="WLCI01000002">
    <property type="protein sequence ID" value="MTB93739.1"/>
    <property type="molecule type" value="Genomic_DNA"/>
</dbReference>
<gene>
    <name evidence="8" type="ORF">GGQ22_01450</name>
</gene>
<keyword evidence="5 7" id="KW-1133">Transmembrane helix</keyword>
<name>A0A6I3J779_9ACTN</name>
<sequence>MSLAGVAGSCLGVQWVCTAAFGRKIDLAFWTSVCWIGLIVLAAVVVDWLPLAEARDVSQALREPLMAPPDLLSRHPLGTDNQGLDILAGIIYGARVSLVVSVGATLIGMVVGGLIGIMAGWFGGKIDFVVRLLTDSMLAFPPLILLLAMVAILRPSVLNVTLALGVLGIPLYIRLARVAAMVVAPREYVLAAKTLGARSGRIMARELLPNVALPVLSYGFIVVGVLIVAEASLSFLGLSIARPTPTWGNMIAAGQNEFQDHPHLVAAPGIVLAMTVYAINIIGERMRAKWDPRQNKL</sequence>
<dbReference type="PANTHER" id="PTHR43386:SF1">
    <property type="entry name" value="D,D-DIPEPTIDE TRANSPORT SYSTEM PERMEASE PROTEIN DDPC-RELATED"/>
    <property type="match status" value="1"/>
</dbReference>
<evidence type="ECO:0000313" key="9">
    <source>
        <dbReference type="Proteomes" id="UP000433406"/>
    </source>
</evidence>
<feature type="transmembrane region" description="Helical" evidence="7">
    <location>
        <begin position="264"/>
        <end position="283"/>
    </location>
</feature>
<evidence type="ECO:0000256" key="1">
    <source>
        <dbReference type="ARBA" id="ARBA00004651"/>
    </source>
</evidence>
<evidence type="ECO:0000256" key="2">
    <source>
        <dbReference type="ARBA" id="ARBA00022448"/>
    </source>
</evidence>
<keyword evidence="6 7" id="KW-0472">Membrane</keyword>
<reference evidence="8 9" key="1">
    <citation type="submission" date="2019-10" db="EMBL/GenBank/DDBJ databases">
        <title>Nocardioides novel species isolated from the excrement of Marmot.</title>
        <authorList>
            <person name="Zhang G."/>
        </authorList>
    </citation>
    <scope>NUCLEOTIDE SEQUENCE [LARGE SCALE GENOMIC DNA]</scope>
    <source>
        <strain evidence="9">zg-579</strain>
    </source>
</reference>
<dbReference type="InterPro" id="IPR050366">
    <property type="entry name" value="BP-dependent_transpt_permease"/>
</dbReference>
<protein>
    <submittedName>
        <fullName evidence="8">ABC transporter permease subunit</fullName>
    </submittedName>
</protein>
<feature type="transmembrane region" description="Helical" evidence="7">
    <location>
        <begin position="143"/>
        <end position="173"/>
    </location>
</feature>
<feature type="transmembrane region" description="Helical" evidence="7">
    <location>
        <begin position="207"/>
        <end position="229"/>
    </location>
</feature>
<dbReference type="InterPro" id="IPR000515">
    <property type="entry name" value="MetI-like"/>
</dbReference>
<dbReference type="Pfam" id="PF00528">
    <property type="entry name" value="BPD_transp_1"/>
    <property type="match status" value="1"/>
</dbReference>
<comment type="caution">
    <text evidence="8">The sequence shown here is derived from an EMBL/GenBank/DDBJ whole genome shotgun (WGS) entry which is preliminary data.</text>
</comment>
<accession>A0A6I3J779</accession>
<dbReference type="GO" id="GO:0005886">
    <property type="term" value="C:plasma membrane"/>
    <property type="evidence" value="ECO:0007669"/>
    <property type="project" value="UniProtKB-SubCell"/>
</dbReference>
<feature type="transmembrane region" description="Helical" evidence="7">
    <location>
        <begin position="29"/>
        <end position="49"/>
    </location>
</feature>
<comment type="subcellular location">
    <subcellularLocation>
        <location evidence="1 7">Cell membrane</location>
        <topology evidence="1 7">Multi-pass membrane protein</topology>
    </subcellularLocation>
</comment>
<dbReference type="PROSITE" id="PS50928">
    <property type="entry name" value="ABC_TM1"/>
    <property type="match status" value="1"/>
</dbReference>
<proteinExistence type="inferred from homology"/>
<dbReference type="Proteomes" id="UP000433406">
    <property type="component" value="Unassembled WGS sequence"/>
</dbReference>
<keyword evidence="4 7" id="KW-0812">Transmembrane</keyword>
<keyword evidence="9" id="KW-1185">Reference proteome</keyword>
<dbReference type="CDD" id="cd06261">
    <property type="entry name" value="TM_PBP2"/>
    <property type="match status" value="1"/>
</dbReference>
<dbReference type="SUPFAM" id="SSF161098">
    <property type="entry name" value="MetI-like"/>
    <property type="match status" value="1"/>
</dbReference>
<evidence type="ECO:0000256" key="7">
    <source>
        <dbReference type="RuleBase" id="RU363032"/>
    </source>
</evidence>
<evidence type="ECO:0000256" key="3">
    <source>
        <dbReference type="ARBA" id="ARBA00022475"/>
    </source>
</evidence>
<comment type="similarity">
    <text evidence="7">Belongs to the binding-protein-dependent transport system permease family.</text>
</comment>
<dbReference type="AlphaFoldDB" id="A0A6I3J779"/>
<evidence type="ECO:0000256" key="5">
    <source>
        <dbReference type="ARBA" id="ARBA00022989"/>
    </source>
</evidence>
<keyword evidence="2 7" id="KW-0813">Transport</keyword>
<evidence type="ECO:0000313" key="8">
    <source>
        <dbReference type="EMBL" id="MTB93739.1"/>
    </source>
</evidence>